<comment type="caution">
    <text evidence="3">The sequence shown here is derived from an EMBL/GenBank/DDBJ whole genome shotgun (WGS) entry which is preliminary data.</text>
</comment>
<dbReference type="AlphaFoldDB" id="A0A1S1YV64"/>
<keyword evidence="1" id="KW-0732">Signal</keyword>
<dbReference type="OrthoDB" id="116832at2"/>
<dbReference type="EMBL" id="JRYR02000001">
    <property type="protein sequence ID" value="OHX64900.1"/>
    <property type="molecule type" value="Genomic_DNA"/>
</dbReference>
<dbReference type="RefSeq" id="WP_044224653.1">
    <property type="nucleotide sequence ID" value="NZ_JRYR02000001.1"/>
</dbReference>
<gene>
    <name evidence="3" type="ORF">NH26_00345</name>
</gene>
<evidence type="ECO:0000313" key="3">
    <source>
        <dbReference type="EMBL" id="OHX64900.1"/>
    </source>
</evidence>
<dbReference type="Proteomes" id="UP000179797">
    <property type="component" value="Unassembled WGS sequence"/>
</dbReference>
<feature type="chain" id="PRO_5010298657" description="Lipid/polyisoprenoid-binding YceI-like domain-containing protein" evidence="1">
    <location>
        <begin position="23"/>
        <end position="180"/>
    </location>
</feature>
<dbReference type="SMART" id="SM00867">
    <property type="entry name" value="YceI"/>
    <property type="match status" value="1"/>
</dbReference>
<dbReference type="InterPro" id="IPR007372">
    <property type="entry name" value="Lipid/polyisoprenoid-bd_YceI"/>
</dbReference>
<dbReference type="SUPFAM" id="SSF101874">
    <property type="entry name" value="YceI-like"/>
    <property type="match status" value="1"/>
</dbReference>
<dbReference type="PANTHER" id="PTHR34406">
    <property type="entry name" value="PROTEIN YCEI"/>
    <property type="match status" value="1"/>
</dbReference>
<dbReference type="STRING" id="915059.NH26_00345"/>
<protein>
    <recommendedName>
        <fullName evidence="2">Lipid/polyisoprenoid-binding YceI-like domain-containing protein</fullName>
    </recommendedName>
</protein>
<accession>A0A1S1YV64</accession>
<organism evidence="3 4">
    <name type="scientific">Flammeovirga pacifica</name>
    <dbReference type="NCBI Taxonomy" id="915059"/>
    <lineage>
        <taxon>Bacteria</taxon>
        <taxon>Pseudomonadati</taxon>
        <taxon>Bacteroidota</taxon>
        <taxon>Cytophagia</taxon>
        <taxon>Cytophagales</taxon>
        <taxon>Flammeovirgaceae</taxon>
        <taxon>Flammeovirga</taxon>
    </lineage>
</organism>
<name>A0A1S1YV64_FLAPC</name>
<feature type="signal peptide" evidence="1">
    <location>
        <begin position="1"/>
        <end position="22"/>
    </location>
</feature>
<dbReference type="Pfam" id="PF04264">
    <property type="entry name" value="YceI"/>
    <property type="match status" value="1"/>
</dbReference>
<sequence length="180" mass="20595">MKATKLTIVLFLFFLTSTFSQTKYYTEAGNCKFSASVPAFEPIEAESKGLIGILDEKTGNIAAVIPINSFEFAIALMQEHFNENYLESNKYPKATFKGNIQNFIPKQSGQYDYEGTLQIHGEERTVKGSIEINFQDNHYDITTKLIVKPEDYKIKIPKIVYQKIAETVHIHLQLRLFEKS</sequence>
<evidence type="ECO:0000313" key="4">
    <source>
        <dbReference type="Proteomes" id="UP000179797"/>
    </source>
</evidence>
<reference evidence="3 4" key="1">
    <citation type="journal article" date="2012" name="Int. J. Syst. Evol. Microbiol.">
        <title>Flammeovirga pacifica sp. nov., isolated from deep-sea sediment.</title>
        <authorList>
            <person name="Xu H."/>
            <person name="Fu Y."/>
            <person name="Yang N."/>
            <person name="Ding Z."/>
            <person name="Lai Q."/>
            <person name="Zeng R."/>
        </authorList>
    </citation>
    <scope>NUCLEOTIDE SEQUENCE [LARGE SCALE GENOMIC DNA]</scope>
    <source>
        <strain evidence="4">DSM 24597 / LMG 26175 / WPAGA1</strain>
    </source>
</reference>
<proteinExistence type="predicted"/>
<dbReference type="PANTHER" id="PTHR34406:SF1">
    <property type="entry name" value="PROTEIN YCEI"/>
    <property type="match status" value="1"/>
</dbReference>
<dbReference type="Gene3D" id="2.40.128.110">
    <property type="entry name" value="Lipid/polyisoprenoid-binding, YceI-like"/>
    <property type="match status" value="1"/>
</dbReference>
<evidence type="ECO:0000256" key="1">
    <source>
        <dbReference type="SAM" id="SignalP"/>
    </source>
</evidence>
<dbReference type="InterPro" id="IPR036761">
    <property type="entry name" value="TTHA0802/YceI-like_sf"/>
</dbReference>
<feature type="domain" description="Lipid/polyisoprenoid-binding YceI-like" evidence="2">
    <location>
        <begin position="23"/>
        <end position="177"/>
    </location>
</feature>
<keyword evidence="4" id="KW-1185">Reference proteome</keyword>
<evidence type="ECO:0000259" key="2">
    <source>
        <dbReference type="SMART" id="SM00867"/>
    </source>
</evidence>